<dbReference type="EMBL" id="CP003096">
    <property type="protein sequence ID" value="AER66539.1"/>
    <property type="molecule type" value="Genomic_DNA"/>
</dbReference>
<keyword evidence="2" id="KW-0175">Coiled coil</keyword>
<organism evidence="5 6">
    <name type="scientific">Thermovirga lienii (strain ATCC BAA-1197 / DSM 17291 / Cas60314)</name>
    <dbReference type="NCBI Taxonomy" id="580340"/>
    <lineage>
        <taxon>Bacteria</taxon>
        <taxon>Thermotogati</taxon>
        <taxon>Synergistota</taxon>
        <taxon>Synergistia</taxon>
        <taxon>Synergistales</taxon>
        <taxon>Thermovirgaceae</taxon>
        <taxon>Thermovirga</taxon>
    </lineage>
</organism>
<accession>G7V9I9</accession>
<keyword evidence="3" id="KW-0472">Membrane</keyword>
<keyword evidence="3" id="KW-1133">Transmembrane helix</keyword>
<dbReference type="PANTHER" id="PTHR30469:SF15">
    <property type="entry name" value="HLYD FAMILY OF SECRETION PROTEINS"/>
    <property type="match status" value="1"/>
</dbReference>
<name>G7V9I9_THELD</name>
<dbReference type="Pfam" id="PF25975">
    <property type="entry name" value="CzcB_C"/>
    <property type="match status" value="1"/>
</dbReference>
<dbReference type="Gene3D" id="1.10.287.470">
    <property type="entry name" value="Helix hairpin bin"/>
    <property type="match status" value="1"/>
</dbReference>
<dbReference type="InterPro" id="IPR006143">
    <property type="entry name" value="RND_pump_MFP"/>
</dbReference>
<dbReference type="NCBIfam" id="TIGR01730">
    <property type="entry name" value="RND_mfp"/>
    <property type="match status" value="1"/>
</dbReference>
<evidence type="ECO:0000313" key="5">
    <source>
        <dbReference type="EMBL" id="AER66539.1"/>
    </source>
</evidence>
<comment type="similarity">
    <text evidence="1">Belongs to the membrane fusion protein (MFP) (TC 8.A.1) family.</text>
</comment>
<evidence type="ECO:0000313" key="6">
    <source>
        <dbReference type="Proteomes" id="UP000005868"/>
    </source>
</evidence>
<dbReference type="OrthoDB" id="4631at2"/>
<dbReference type="GO" id="GO:0015562">
    <property type="term" value="F:efflux transmembrane transporter activity"/>
    <property type="evidence" value="ECO:0007669"/>
    <property type="project" value="TreeGrafter"/>
</dbReference>
<dbReference type="STRING" id="580340.Tlie_0806"/>
<dbReference type="GO" id="GO:1990281">
    <property type="term" value="C:efflux pump complex"/>
    <property type="evidence" value="ECO:0007669"/>
    <property type="project" value="TreeGrafter"/>
</dbReference>
<feature type="domain" description="CzcB-like C-terminal circularly permuted SH3-like" evidence="4">
    <location>
        <begin position="283"/>
        <end position="340"/>
    </location>
</feature>
<dbReference type="Proteomes" id="UP000005868">
    <property type="component" value="Chromosome"/>
</dbReference>
<dbReference type="Gene3D" id="2.40.50.100">
    <property type="match status" value="1"/>
</dbReference>
<proteinExistence type="inferred from homology"/>
<evidence type="ECO:0000256" key="1">
    <source>
        <dbReference type="ARBA" id="ARBA00009477"/>
    </source>
</evidence>
<feature type="transmembrane region" description="Helical" evidence="3">
    <location>
        <begin position="7"/>
        <end position="24"/>
    </location>
</feature>
<dbReference type="AlphaFoldDB" id="G7V9I9"/>
<dbReference type="Gene3D" id="2.40.420.20">
    <property type="match status" value="1"/>
</dbReference>
<feature type="coiled-coil region" evidence="2">
    <location>
        <begin position="107"/>
        <end position="134"/>
    </location>
</feature>
<keyword evidence="3" id="KW-0812">Transmembrane</keyword>
<dbReference type="SUPFAM" id="SSF111369">
    <property type="entry name" value="HlyD-like secretion proteins"/>
    <property type="match status" value="1"/>
</dbReference>
<dbReference type="HOGENOM" id="CLU_018816_1_2_0"/>
<reference evidence="5 6" key="2">
    <citation type="journal article" date="2012" name="Stand. Genomic Sci.">
        <title>Genome sequence of the moderately thermophilic, amino-acid-degrading and sulfur-reducing bacterium Thermovirga lienii type strain (Cas60314(T)).</title>
        <authorList>
            <person name="Goker M."/>
            <person name="Saunders E."/>
            <person name="Lapidus A."/>
            <person name="Nolan M."/>
            <person name="Lucas S."/>
            <person name="Hammon N."/>
            <person name="Deshpande S."/>
            <person name="Cheng J.F."/>
            <person name="Han C."/>
            <person name="Tapia R."/>
            <person name="Goodwin L.A."/>
            <person name="Pitluck S."/>
            <person name="Liolios K."/>
            <person name="Mavromatis K."/>
            <person name="Pagani I."/>
            <person name="Ivanova N."/>
            <person name="Mikhailova N."/>
            <person name="Pati A."/>
            <person name="Chen A."/>
            <person name="Palaniappan K."/>
            <person name="Land M."/>
            <person name="Chang Y.J."/>
            <person name="Jeffries C.D."/>
            <person name="Brambilla E.M."/>
            <person name="Rohde M."/>
            <person name="Spring S."/>
            <person name="Detter J.C."/>
            <person name="Woyke T."/>
            <person name="Bristow J."/>
            <person name="Eisen J.A."/>
            <person name="Markowitz V."/>
            <person name="Hugenholtz P."/>
            <person name="Kyrpides N.C."/>
            <person name="Klenk H.P."/>
        </authorList>
    </citation>
    <scope>NUCLEOTIDE SEQUENCE [LARGE SCALE GENOMIC DNA]</scope>
    <source>
        <strain evidence="6">ATCC BAA-1197 / DSM 17291 / Cas60314</strain>
    </source>
</reference>
<evidence type="ECO:0000259" key="4">
    <source>
        <dbReference type="Pfam" id="PF25975"/>
    </source>
</evidence>
<sequence>MERRKKAVLIWVSVIILVIGYGTWKVATKPKQAPPTSVATIHAQKGIPVTAEKARRGPWEHWISLYGTVESSKVVQISADRQEYVLAVLCDVGDLLSPGDAMAILDTREIKEKYEAQRAKVRELLDNYRRLQSLKKAGGASAQEVESALSAYLDGEAKLKELEIDLDRSKVSSPIEGIVMEKFVEPGDLASPGKVLFKVADLDSLEVHLVASPKDALKLANAHAARVNTPKGWIDASVKRVDPVADAQTGLLKVILEVPSESGLRPGETVEGQLKDENVAEAIYVPYEAIQRPDEGKAAVFVVSGDVAVQKEVVLGESFNGYVRIISGLDGDEKVVVRGSDRLYPNAKIWLQGE</sequence>
<dbReference type="KEGG" id="tli:Tlie_0806"/>
<gene>
    <name evidence="5" type="ordered locus">Tlie_0806</name>
</gene>
<dbReference type="eggNOG" id="COG0845">
    <property type="taxonomic scope" value="Bacteria"/>
</dbReference>
<dbReference type="PANTHER" id="PTHR30469">
    <property type="entry name" value="MULTIDRUG RESISTANCE PROTEIN MDTA"/>
    <property type="match status" value="1"/>
</dbReference>
<dbReference type="Gene3D" id="2.40.30.170">
    <property type="match status" value="1"/>
</dbReference>
<protein>
    <submittedName>
        <fullName evidence="5">Efflux transporter, RND family, MFP subunit</fullName>
    </submittedName>
</protein>
<evidence type="ECO:0000256" key="3">
    <source>
        <dbReference type="SAM" id="Phobius"/>
    </source>
</evidence>
<reference evidence="6" key="1">
    <citation type="submission" date="2011-10" db="EMBL/GenBank/DDBJ databases">
        <title>The complete genome of chromosome of Thermovirga lienii DSM 17291.</title>
        <authorList>
            <consortium name="US DOE Joint Genome Institute (JGI-PGF)"/>
            <person name="Lucas S."/>
            <person name="Copeland A."/>
            <person name="Lapidus A."/>
            <person name="Glavina del Rio T."/>
            <person name="Dalin E."/>
            <person name="Tice H."/>
            <person name="Bruce D."/>
            <person name="Goodwin L."/>
            <person name="Pitluck S."/>
            <person name="Peters L."/>
            <person name="Mikhailova N."/>
            <person name="Saunders E."/>
            <person name="Kyrpides N."/>
            <person name="Mavromatis K."/>
            <person name="Ivanova N."/>
            <person name="Last F.I."/>
            <person name="Brettin T."/>
            <person name="Detter J.C."/>
            <person name="Han C."/>
            <person name="Larimer F."/>
            <person name="Land M."/>
            <person name="Hauser L."/>
            <person name="Markowitz V."/>
            <person name="Cheng J.-F."/>
            <person name="Hugenholtz P."/>
            <person name="Woyke T."/>
            <person name="Wu D."/>
            <person name="Spring S."/>
            <person name="Schroeder M."/>
            <person name="Brambilla E.-M."/>
            <person name="Klenk H.-P."/>
            <person name="Eisen J.A."/>
        </authorList>
    </citation>
    <scope>NUCLEOTIDE SEQUENCE [LARGE SCALE GENOMIC DNA]</scope>
    <source>
        <strain evidence="6">ATCC BAA-1197 / DSM 17291 / Cas60314</strain>
    </source>
</reference>
<keyword evidence="6" id="KW-1185">Reference proteome</keyword>
<dbReference type="InterPro" id="IPR058649">
    <property type="entry name" value="CzcB_C"/>
</dbReference>
<evidence type="ECO:0000256" key="2">
    <source>
        <dbReference type="SAM" id="Coils"/>
    </source>
</evidence>